<dbReference type="Proteomes" id="UP000196581">
    <property type="component" value="Unassembled WGS sequence"/>
</dbReference>
<accession>A0A1X6XJP3</accession>
<keyword evidence="2" id="KW-1185">Reference proteome</keyword>
<reference evidence="2" key="1">
    <citation type="submission" date="2017-02" db="EMBL/GenBank/DDBJ databases">
        <authorList>
            <person name="Dridi B."/>
        </authorList>
    </citation>
    <scope>NUCLEOTIDE SEQUENCE [LARGE SCALE GENOMIC DNA]</scope>
    <source>
        <strain evidence="2">B Co 03.10</strain>
    </source>
</reference>
<evidence type="ECO:0000313" key="2">
    <source>
        <dbReference type="Proteomes" id="UP000196581"/>
    </source>
</evidence>
<name>A0A1X6XJP3_9MICO</name>
<organism evidence="1 2">
    <name type="scientific">Brevibacterium yomogidense</name>
    <dbReference type="NCBI Taxonomy" id="946573"/>
    <lineage>
        <taxon>Bacteria</taxon>
        <taxon>Bacillati</taxon>
        <taxon>Actinomycetota</taxon>
        <taxon>Actinomycetes</taxon>
        <taxon>Micrococcales</taxon>
        <taxon>Brevibacteriaceae</taxon>
        <taxon>Brevibacterium</taxon>
    </lineage>
</organism>
<evidence type="ECO:0000313" key="1">
    <source>
        <dbReference type="EMBL" id="SLM99209.1"/>
    </source>
</evidence>
<proteinExistence type="predicted"/>
<gene>
    <name evidence="1" type="ORF">FM105_10575</name>
</gene>
<sequence length="580" mass="64496">MLRFRNPGSNIETQVGSFQVLYRALKDAKRFTTSDMGHVMAEANLFTAYGYTGDKALEITSSRSDSLNSTKMNMKMYAEVFRMLGWVAPADRSASYPLAFTFIGSCAGNSTFAGALALAEESLLGFVNPTENSQNVKYTENVRFYPLVLRALRDLGGTMYKHELCLGPMSCDDIDESSYDGMIEKIKSLRGDYSRLSDAFNDLCQRLNMKPTSVDNSTRLPIGQLSGHGWIETGIRDRTLYNRSLSCIKITDKGATKLREYLSMVDLRLSDFNALEPNLKAPAIRAGVYSMLERAGFNVDSVRARRKSDSDALAPLLKGRELNFSPYQTLWPDTVNEALGLTPDIRNQEVVQETAKHETHSDKRESSIESTFEGTILGASAFAHTSEKLPVAERPSLIELRGLIEDAVAKTSTIADASRLLFNSRVNDKQNQFYPLVADLFTLLGLDCRESREGDNGARWDALIKDSEESIPIEIKSPTEELYLSLKAVRQALENKVILLSRETHPTQRNTSSLVVGYNLPNARAEVAKIIDDIYSTYRLRIGVIGLESLFQLAVSATRGNYKIDLSEIGRSKGIVNVDL</sequence>
<dbReference type="EMBL" id="FWFF01000017">
    <property type="protein sequence ID" value="SLM99209.1"/>
    <property type="molecule type" value="Genomic_DNA"/>
</dbReference>
<protein>
    <submittedName>
        <fullName evidence="1">Uncharacterized protein</fullName>
    </submittedName>
</protein>
<dbReference type="AlphaFoldDB" id="A0A1X6XJP3"/>